<protein>
    <submittedName>
        <fullName evidence="1">Uncharacterized protein</fullName>
    </submittedName>
</protein>
<evidence type="ECO:0000313" key="2">
    <source>
        <dbReference type="Proteomes" id="UP000579281"/>
    </source>
</evidence>
<gene>
    <name evidence="1" type="ORF">HNQ80_004743</name>
</gene>
<comment type="caution">
    <text evidence="1">The sequence shown here is derived from an EMBL/GenBank/DDBJ whole genome shotgun (WGS) entry which is preliminary data.</text>
</comment>
<keyword evidence="2" id="KW-1185">Reference proteome</keyword>
<proteinExistence type="predicted"/>
<dbReference type="EMBL" id="JACHEN010000042">
    <property type="protein sequence ID" value="MBB6218569.1"/>
    <property type="molecule type" value="Genomic_DNA"/>
</dbReference>
<dbReference type="Proteomes" id="UP000579281">
    <property type="component" value="Unassembled WGS sequence"/>
</dbReference>
<sequence length="217" mass="24321">MTHSLHRSGPIESQKKDFNWFMYQTKGVNDVNIKPKALEFIAAAEAAGSENWGDVKSGPKTQYPIEYIKDHITDKSRLRGVFTKREQVVDFLKQIKEKDLGLSVVITGVLSEVLPACKVAEVIPHSINYSLGVWGKKENLPDETTLSITTMCGHHMIPPKFVEHMIDQVRKGRLTEDEAAVKLCNFCYCGIFNQVRCADIIADEVKKDKEEVAAANA</sequence>
<dbReference type="AlphaFoldDB" id="A0A841L851"/>
<organism evidence="1 2">
    <name type="scientific">Anaerosolibacter carboniphilus</name>
    <dbReference type="NCBI Taxonomy" id="1417629"/>
    <lineage>
        <taxon>Bacteria</taxon>
        <taxon>Bacillati</taxon>
        <taxon>Bacillota</taxon>
        <taxon>Clostridia</taxon>
        <taxon>Peptostreptococcales</taxon>
        <taxon>Thermotaleaceae</taxon>
        <taxon>Anaerosolibacter</taxon>
    </lineage>
</organism>
<evidence type="ECO:0000313" key="1">
    <source>
        <dbReference type="EMBL" id="MBB6218569.1"/>
    </source>
</evidence>
<name>A0A841L851_9FIRM</name>
<dbReference type="RefSeq" id="WP_184313159.1">
    <property type="nucleotide sequence ID" value="NZ_JACHEN010000042.1"/>
</dbReference>
<reference evidence="1 2" key="1">
    <citation type="submission" date="2020-08" db="EMBL/GenBank/DDBJ databases">
        <title>Genomic Encyclopedia of Type Strains, Phase IV (KMG-IV): sequencing the most valuable type-strain genomes for metagenomic binning, comparative biology and taxonomic classification.</title>
        <authorList>
            <person name="Goeker M."/>
        </authorList>
    </citation>
    <scope>NUCLEOTIDE SEQUENCE [LARGE SCALE GENOMIC DNA]</scope>
    <source>
        <strain evidence="1 2">DSM 103526</strain>
    </source>
</reference>
<accession>A0A841L851</accession>